<keyword evidence="1" id="KW-0812">Transmembrane</keyword>
<evidence type="ECO:0000313" key="3">
    <source>
        <dbReference type="Proteomes" id="UP000198858"/>
    </source>
</evidence>
<dbReference type="SUPFAM" id="SSF159501">
    <property type="entry name" value="EreA/ChaN-like"/>
    <property type="match status" value="1"/>
</dbReference>
<reference evidence="2 3" key="1">
    <citation type="submission" date="2016-10" db="EMBL/GenBank/DDBJ databases">
        <authorList>
            <person name="Varghese N."/>
            <person name="Submissions S."/>
        </authorList>
    </citation>
    <scope>NUCLEOTIDE SEQUENCE [LARGE SCALE GENOMIC DNA]</scope>
    <source>
        <strain evidence="2 3">Mar_2010_102</strain>
    </source>
</reference>
<accession>A0A1H1KV53</accession>
<feature type="transmembrane region" description="Helical" evidence="1">
    <location>
        <begin position="7"/>
        <end position="27"/>
    </location>
</feature>
<sequence>MRILKIIGKILLVLLIIKLLIIAFFWIKNENYLESTNDKNLSYLKKNKKVIFDKEENQYNLNGFFDKDFYDSDIFLLGENHGFAEIQNIDFELFKHLNQKIGVKYYIAEMDSIRSKRLNEYLNNSIKNNSILESVVIDIKQRIPQQSSQQLFEKWEKIYDYNKTLSDSGKITVLGIDKNFDDKSRNLSRDSIMSLNFKRIIEKRDLQNEKFYGLFGYAHVLQEGYSNNNFRPFAVRIKSFTKKNSIKSLVCYNLDSEVYLPENDQFPAPEDHKLSILNEDGPIMLVKGINDLRELTQPNSVTIFDLDNTNSPYHENQYLGGIKVNFFGPDVITKSSNVFTTDVLQYVFLIRNSKALEPI</sequence>
<evidence type="ECO:0000256" key="1">
    <source>
        <dbReference type="SAM" id="Phobius"/>
    </source>
</evidence>
<protein>
    <recommendedName>
        <fullName evidence="4">Haem-binding uptake Tiki superfamily ChaN domain-containing protein</fullName>
    </recommendedName>
</protein>
<dbReference type="RefSeq" id="WP_089660963.1">
    <property type="nucleotide sequence ID" value="NZ_LT629745.1"/>
</dbReference>
<evidence type="ECO:0008006" key="4">
    <source>
        <dbReference type="Google" id="ProtNLM"/>
    </source>
</evidence>
<keyword evidence="3" id="KW-1185">Reference proteome</keyword>
<dbReference type="EMBL" id="LT629745">
    <property type="protein sequence ID" value="SDR66116.1"/>
    <property type="molecule type" value="Genomic_DNA"/>
</dbReference>
<evidence type="ECO:0000313" key="2">
    <source>
        <dbReference type="EMBL" id="SDR66116.1"/>
    </source>
</evidence>
<keyword evidence="1" id="KW-0472">Membrane</keyword>
<name>A0A1H1KV53_9FLAO</name>
<gene>
    <name evidence="2" type="ORF">SAMN04488552_0243</name>
</gene>
<proteinExistence type="predicted"/>
<organism evidence="2 3">
    <name type="scientific">Christiangramia echinicola</name>
    <dbReference type="NCBI Taxonomy" id="279359"/>
    <lineage>
        <taxon>Bacteria</taxon>
        <taxon>Pseudomonadati</taxon>
        <taxon>Bacteroidota</taxon>
        <taxon>Flavobacteriia</taxon>
        <taxon>Flavobacteriales</taxon>
        <taxon>Flavobacteriaceae</taxon>
        <taxon>Christiangramia</taxon>
    </lineage>
</organism>
<dbReference type="Proteomes" id="UP000198858">
    <property type="component" value="Chromosome I"/>
</dbReference>
<keyword evidence="1" id="KW-1133">Transmembrane helix</keyword>
<dbReference type="AlphaFoldDB" id="A0A1H1KV53"/>
<dbReference type="STRING" id="1250231.SAMN04488552_0243"/>